<dbReference type="EMBL" id="UYRT01011712">
    <property type="protein sequence ID" value="VDK50977.1"/>
    <property type="molecule type" value="Genomic_DNA"/>
</dbReference>
<protein>
    <submittedName>
        <fullName evidence="3">DUF397 domain-containing protein</fullName>
    </submittedName>
</protein>
<evidence type="ECO:0000313" key="3">
    <source>
        <dbReference type="WBParaSite" id="GPUH_0000548501-mRNA-1"/>
    </source>
</evidence>
<proteinExistence type="predicted"/>
<sequence length="67" mass="7434">MPTSERERSSGSRIEIAECSDDASGEECVTYARHVAPAGPWPAPFPRDNRKMSHRATPIALILRLEI</sequence>
<keyword evidence="2" id="KW-1185">Reference proteome</keyword>
<organism evidence="3">
    <name type="scientific">Gongylonema pulchrum</name>
    <dbReference type="NCBI Taxonomy" id="637853"/>
    <lineage>
        <taxon>Eukaryota</taxon>
        <taxon>Metazoa</taxon>
        <taxon>Ecdysozoa</taxon>
        <taxon>Nematoda</taxon>
        <taxon>Chromadorea</taxon>
        <taxon>Rhabditida</taxon>
        <taxon>Spirurina</taxon>
        <taxon>Spiruromorpha</taxon>
        <taxon>Spiruroidea</taxon>
        <taxon>Gongylonematidae</taxon>
        <taxon>Gongylonema</taxon>
    </lineage>
</organism>
<dbReference type="Proteomes" id="UP000271098">
    <property type="component" value="Unassembled WGS sequence"/>
</dbReference>
<reference evidence="1 2" key="2">
    <citation type="submission" date="2018-11" db="EMBL/GenBank/DDBJ databases">
        <authorList>
            <consortium name="Pathogen Informatics"/>
        </authorList>
    </citation>
    <scope>NUCLEOTIDE SEQUENCE [LARGE SCALE GENOMIC DNA]</scope>
</reference>
<gene>
    <name evidence="1" type="ORF">GPUH_LOCUS5475</name>
</gene>
<reference evidence="3" key="1">
    <citation type="submission" date="2016-06" db="UniProtKB">
        <authorList>
            <consortium name="WormBaseParasite"/>
        </authorList>
    </citation>
    <scope>IDENTIFICATION</scope>
</reference>
<dbReference type="WBParaSite" id="GPUH_0000548501-mRNA-1">
    <property type="protein sequence ID" value="GPUH_0000548501-mRNA-1"/>
    <property type="gene ID" value="GPUH_0000548501"/>
</dbReference>
<accession>A0A183D9T7</accession>
<evidence type="ECO:0000313" key="2">
    <source>
        <dbReference type="Proteomes" id="UP000271098"/>
    </source>
</evidence>
<evidence type="ECO:0000313" key="1">
    <source>
        <dbReference type="EMBL" id="VDK50977.1"/>
    </source>
</evidence>
<name>A0A183D9T7_9BILA</name>
<dbReference type="AlphaFoldDB" id="A0A183D9T7"/>